<reference evidence="10 11" key="1">
    <citation type="journal article" date="2016" name="Genome Biol. Evol.">
        <title>Gene Family Evolution Reflects Adaptation to Soil Environmental Stressors in the Genome of the Collembolan Orchesella cincta.</title>
        <authorList>
            <person name="Faddeeva-Vakhrusheva A."/>
            <person name="Derks M.F."/>
            <person name="Anvar S.Y."/>
            <person name="Agamennone V."/>
            <person name="Suring W."/>
            <person name="Smit S."/>
            <person name="van Straalen N.M."/>
            <person name="Roelofs D."/>
        </authorList>
    </citation>
    <scope>NUCLEOTIDE SEQUENCE [LARGE SCALE GENOMIC DNA]</scope>
    <source>
        <tissue evidence="10">Mixed pool</tissue>
    </source>
</reference>
<evidence type="ECO:0000256" key="2">
    <source>
        <dbReference type="ARBA" id="ARBA00022729"/>
    </source>
</evidence>
<dbReference type="PIRSF" id="PIRSF000862">
    <property type="entry name" value="Steryl_ester_lip"/>
    <property type="match status" value="1"/>
</dbReference>
<dbReference type="SUPFAM" id="SSF53474">
    <property type="entry name" value="alpha/beta-Hydrolases"/>
    <property type="match status" value="1"/>
</dbReference>
<feature type="chain" id="PRO_5008904883" evidence="8">
    <location>
        <begin position="20"/>
        <end position="453"/>
    </location>
</feature>
<evidence type="ECO:0000313" key="10">
    <source>
        <dbReference type="EMBL" id="ODM99120.1"/>
    </source>
</evidence>
<dbReference type="OMA" id="VYHYNQN"/>
<dbReference type="InterPro" id="IPR025483">
    <property type="entry name" value="Lipase_euk"/>
</dbReference>
<feature type="active site" description="Nucleophile" evidence="7">
    <location>
        <position position="214"/>
    </location>
</feature>
<proteinExistence type="inferred from homology"/>
<dbReference type="STRING" id="48709.A0A1D2N1K9"/>
<evidence type="ECO:0000256" key="1">
    <source>
        <dbReference type="ARBA" id="ARBA00010701"/>
    </source>
</evidence>
<feature type="active site" description="Charge relay system" evidence="7">
    <location>
        <position position="424"/>
    </location>
</feature>
<dbReference type="AlphaFoldDB" id="A0A1D2N1K9"/>
<evidence type="ECO:0000256" key="4">
    <source>
        <dbReference type="ARBA" id="ARBA00022963"/>
    </source>
</evidence>
<protein>
    <submittedName>
        <fullName evidence="10">Lipase 3</fullName>
    </submittedName>
</protein>
<keyword evidence="5" id="KW-0443">Lipid metabolism</keyword>
<accession>A0A1D2N1K9</accession>
<dbReference type="Pfam" id="PF04083">
    <property type="entry name" value="Abhydro_lipase"/>
    <property type="match status" value="1"/>
</dbReference>
<sequence length="453" mass="50163">MAKLHCIWSICVIILCTLCNKNSPLALSLTPTIRIPNLPICAPNEVPPIDLPDDFLTCSEEVAENRDKIHPDVGKRTDEIVASYGYSSEIHNVTTWDGYILTVYRITGGPKSPPARGKPAVYFNHGILGNSDNWLLVSSEKNLPFKLVDAGYEVWLSNCRGNSYSLGHETLNSETDSEYWEFSWHEMGVGDVPAVVDKIISVSGNEKILFVAHSMGTTEYFVALSEVPSLNDKLIAAVLLAPAAYMGHATNVLRLVGVTVGVGAQNVVGPVTGQRVDELTEIQKYFGLSLGDLCTPTATRCGVCDNLIPLLFEFDAPQTNYTNLPLFFDKIPDNVSIKTVSHFAQSMNTCGFRQYDYGPSENVARYGTLNPPSYNLSAITVPTYFFHSDQDNLVQFDDVQITLNHMQPGVVKEVIRVDWNLFNHVDFIFAKDADTLVYNKVLQILNNVINKSE</sequence>
<feature type="signal peptide" evidence="8">
    <location>
        <begin position="1"/>
        <end position="19"/>
    </location>
</feature>
<keyword evidence="11" id="KW-1185">Reference proteome</keyword>
<dbReference type="FunFam" id="3.40.50.1820:FF:000057">
    <property type="entry name" value="Lipase"/>
    <property type="match status" value="1"/>
</dbReference>
<comment type="similarity">
    <text evidence="1">Belongs to the AB hydrolase superfamily. Lipase family.</text>
</comment>
<dbReference type="GO" id="GO:0016788">
    <property type="term" value="F:hydrolase activity, acting on ester bonds"/>
    <property type="evidence" value="ECO:0007669"/>
    <property type="project" value="InterPro"/>
</dbReference>
<dbReference type="InterPro" id="IPR029058">
    <property type="entry name" value="AB_hydrolase_fold"/>
</dbReference>
<keyword evidence="3" id="KW-0378">Hydrolase</keyword>
<dbReference type="GO" id="GO:0016042">
    <property type="term" value="P:lipid catabolic process"/>
    <property type="evidence" value="ECO:0007669"/>
    <property type="project" value="UniProtKB-KW"/>
</dbReference>
<dbReference type="InterPro" id="IPR006693">
    <property type="entry name" value="AB_hydrolase_lipase"/>
</dbReference>
<evidence type="ECO:0000256" key="8">
    <source>
        <dbReference type="SAM" id="SignalP"/>
    </source>
</evidence>
<evidence type="ECO:0000256" key="3">
    <source>
        <dbReference type="ARBA" id="ARBA00022801"/>
    </source>
</evidence>
<keyword evidence="4" id="KW-0442">Lipid degradation</keyword>
<comment type="caution">
    <text evidence="10">The sequence shown here is derived from an EMBL/GenBank/DDBJ whole genome shotgun (WGS) entry which is preliminary data.</text>
</comment>
<dbReference type="PANTHER" id="PTHR11005">
    <property type="entry name" value="LYSOSOMAL ACID LIPASE-RELATED"/>
    <property type="match status" value="1"/>
</dbReference>
<feature type="active site" description="Charge relay system" evidence="7">
    <location>
        <position position="391"/>
    </location>
</feature>
<keyword evidence="6" id="KW-0325">Glycoprotein</keyword>
<dbReference type="Proteomes" id="UP000094527">
    <property type="component" value="Unassembled WGS sequence"/>
</dbReference>
<gene>
    <name evidence="10" type="ORF">Ocin01_07555</name>
</gene>
<keyword evidence="2 8" id="KW-0732">Signal</keyword>
<feature type="domain" description="Partial AB-hydrolase lipase" evidence="9">
    <location>
        <begin position="78"/>
        <end position="136"/>
    </location>
</feature>
<evidence type="ECO:0000256" key="5">
    <source>
        <dbReference type="ARBA" id="ARBA00023098"/>
    </source>
</evidence>
<organism evidence="10 11">
    <name type="scientific">Orchesella cincta</name>
    <name type="common">Springtail</name>
    <name type="synonym">Podura cincta</name>
    <dbReference type="NCBI Taxonomy" id="48709"/>
    <lineage>
        <taxon>Eukaryota</taxon>
        <taxon>Metazoa</taxon>
        <taxon>Ecdysozoa</taxon>
        <taxon>Arthropoda</taxon>
        <taxon>Hexapoda</taxon>
        <taxon>Collembola</taxon>
        <taxon>Entomobryomorpha</taxon>
        <taxon>Entomobryoidea</taxon>
        <taxon>Orchesellidae</taxon>
        <taxon>Orchesellinae</taxon>
        <taxon>Orchesella</taxon>
    </lineage>
</organism>
<dbReference type="Gene3D" id="3.40.50.1820">
    <property type="entry name" value="alpha/beta hydrolase"/>
    <property type="match status" value="1"/>
</dbReference>
<evidence type="ECO:0000256" key="7">
    <source>
        <dbReference type="PIRSR" id="PIRSR000862-1"/>
    </source>
</evidence>
<dbReference type="EMBL" id="LJIJ01000298">
    <property type="protein sequence ID" value="ODM99120.1"/>
    <property type="molecule type" value="Genomic_DNA"/>
</dbReference>
<evidence type="ECO:0000256" key="6">
    <source>
        <dbReference type="ARBA" id="ARBA00023180"/>
    </source>
</evidence>
<evidence type="ECO:0000259" key="9">
    <source>
        <dbReference type="Pfam" id="PF04083"/>
    </source>
</evidence>
<evidence type="ECO:0000313" key="11">
    <source>
        <dbReference type="Proteomes" id="UP000094527"/>
    </source>
</evidence>
<name>A0A1D2N1K9_ORCCI</name>
<dbReference type="OrthoDB" id="9974421at2759"/>